<proteinExistence type="predicted"/>
<feature type="domain" description="DUF4097" evidence="1">
    <location>
        <begin position="34"/>
        <end position="302"/>
    </location>
</feature>
<dbReference type="Proteomes" id="UP000656813">
    <property type="component" value="Unassembled WGS sequence"/>
</dbReference>
<gene>
    <name evidence="2" type="ORF">GCM10007096_37360</name>
</gene>
<dbReference type="EMBL" id="BMFV01000039">
    <property type="protein sequence ID" value="GGH87408.1"/>
    <property type="molecule type" value="Genomic_DNA"/>
</dbReference>
<dbReference type="Gene3D" id="2.160.20.120">
    <property type="match status" value="1"/>
</dbReference>
<organism evidence="2 3">
    <name type="scientific">Pullulanibacillus pueri</name>
    <dbReference type="NCBI Taxonomy" id="1437324"/>
    <lineage>
        <taxon>Bacteria</taxon>
        <taxon>Bacillati</taxon>
        <taxon>Bacillota</taxon>
        <taxon>Bacilli</taxon>
        <taxon>Bacillales</taxon>
        <taxon>Sporolactobacillaceae</taxon>
        <taxon>Pullulanibacillus</taxon>
    </lineage>
</organism>
<evidence type="ECO:0000259" key="1">
    <source>
        <dbReference type="Pfam" id="PF13349"/>
    </source>
</evidence>
<accession>A0A8J3A000</accession>
<evidence type="ECO:0000313" key="3">
    <source>
        <dbReference type="Proteomes" id="UP000656813"/>
    </source>
</evidence>
<keyword evidence="3" id="KW-1185">Reference proteome</keyword>
<comment type="caution">
    <text evidence="2">The sequence shown here is derived from an EMBL/GenBank/DDBJ whole genome shotgun (WGS) entry which is preliminary data.</text>
</comment>
<dbReference type="AlphaFoldDB" id="A0A8J3A000"/>
<reference evidence="2" key="2">
    <citation type="submission" date="2020-09" db="EMBL/GenBank/DDBJ databases">
        <authorList>
            <person name="Sun Q."/>
            <person name="Zhou Y."/>
        </authorList>
    </citation>
    <scope>NUCLEOTIDE SEQUENCE</scope>
    <source>
        <strain evidence="2">CGMCC 1.12777</strain>
    </source>
</reference>
<evidence type="ECO:0000313" key="2">
    <source>
        <dbReference type="EMBL" id="GGH87408.1"/>
    </source>
</evidence>
<dbReference type="InterPro" id="IPR025164">
    <property type="entry name" value="Toastrack_DUF4097"/>
</dbReference>
<sequence>MGLSRVIVTLVRSCVSMFKVIDVHESIHIPMKIIKNIDILASSHDIFLEPIESEDMLVELQGRATKNVATAWSIQHQVSHQSLNVSLKREKNSSSTLGFSMFNVRLKVGIPRQYYDSLKVKTSSGGIHLNDIAANAIYLTASSGSIVSKNSVSGTIYSIETSSGSIRSFNNQAQAFEIRANSGSVKIEDQVADQSTLRTSSGSIVARNLQGDVTATASSGSIRCDDIELSGDWRLKTSSGSMTMHLIQPVSLELIFKGGSGSGSVGLRGMTFTEKSAHRITGQLGAGEYKIEARANSGSFKITE</sequence>
<dbReference type="PANTHER" id="PTHR34094:SF1">
    <property type="entry name" value="PROTEIN FAM185A"/>
    <property type="match status" value="1"/>
</dbReference>
<dbReference type="Pfam" id="PF13349">
    <property type="entry name" value="DUF4097"/>
    <property type="match status" value="1"/>
</dbReference>
<name>A0A8J3A000_9BACL</name>
<protein>
    <recommendedName>
        <fullName evidence="1">DUF4097 domain-containing protein</fullName>
    </recommendedName>
</protein>
<dbReference type="PANTHER" id="PTHR34094">
    <property type="match status" value="1"/>
</dbReference>
<dbReference type="RefSeq" id="WP_188498898.1">
    <property type="nucleotide sequence ID" value="NZ_BMFV01000039.1"/>
</dbReference>
<reference evidence="2" key="1">
    <citation type="journal article" date="2014" name="Int. J. Syst. Evol. Microbiol.">
        <title>Complete genome sequence of Corynebacterium casei LMG S-19264T (=DSM 44701T), isolated from a smear-ripened cheese.</title>
        <authorList>
            <consortium name="US DOE Joint Genome Institute (JGI-PGF)"/>
            <person name="Walter F."/>
            <person name="Albersmeier A."/>
            <person name="Kalinowski J."/>
            <person name="Ruckert C."/>
        </authorList>
    </citation>
    <scope>NUCLEOTIDE SEQUENCE</scope>
    <source>
        <strain evidence="2">CGMCC 1.12777</strain>
    </source>
</reference>